<name>A0A5D3BR70_CUCMM</name>
<accession>A0A5D3BR70</accession>
<evidence type="ECO:0000313" key="2">
    <source>
        <dbReference type="EMBL" id="TYK01590.1"/>
    </source>
</evidence>
<sequence length="143" mass="16075">MTNQARGNGKEKCQNNDVQKSKKVESTRRDEDGKASNQALSSNSIYCLLHFLVASRRKFLKDILAKKRRMNDYETIALTRATSNVFKNGVLEKMTNPRSFTVPCSISNMDLVRALWDLGASINLMPLSIFKKLAIKGGSTYKP</sequence>
<dbReference type="Gene3D" id="2.40.70.10">
    <property type="entry name" value="Acid Proteases"/>
    <property type="match status" value="1"/>
</dbReference>
<evidence type="ECO:0000256" key="1">
    <source>
        <dbReference type="SAM" id="MobiDB-lite"/>
    </source>
</evidence>
<dbReference type="PANTHER" id="PTHR33067:SF9">
    <property type="entry name" value="RNA-DIRECTED DNA POLYMERASE"/>
    <property type="match status" value="1"/>
</dbReference>
<comment type="caution">
    <text evidence="2">The sequence shown here is derived from an EMBL/GenBank/DDBJ whole genome shotgun (WGS) entry which is preliminary data.</text>
</comment>
<evidence type="ECO:0000313" key="3">
    <source>
        <dbReference type="Proteomes" id="UP000321947"/>
    </source>
</evidence>
<dbReference type="InterPro" id="IPR021109">
    <property type="entry name" value="Peptidase_aspartic_dom_sf"/>
</dbReference>
<dbReference type="EMBL" id="SSTD01016175">
    <property type="protein sequence ID" value="TYK01590.1"/>
    <property type="molecule type" value="Genomic_DNA"/>
</dbReference>
<feature type="region of interest" description="Disordered" evidence="1">
    <location>
        <begin position="1"/>
        <end position="36"/>
    </location>
</feature>
<gene>
    <name evidence="2" type="ORF">E5676_scaffold451G001790</name>
</gene>
<feature type="compositionally biased region" description="Basic and acidic residues" evidence="1">
    <location>
        <begin position="8"/>
        <end position="34"/>
    </location>
</feature>
<reference evidence="2 3" key="1">
    <citation type="submission" date="2019-08" db="EMBL/GenBank/DDBJ databases">
        <title>Draft genome sequences of two oriental melons (Cucumis melo L. var makuwa).</title>
        <authorList>
            <person name="Kwon S.-Y."/>
        </authorList>
    </citation>
    <scope>NUCLEOTIDE SEQUENCE [LARGE SCALE GENOMIC DNA]</scope>
    <source>
        <strain evidence="3">cv. Chang Bougi</strain>
        <tissue evidence="2">Leaf</tissue>
    </source>
</reference>
<proteinExistence type="predicted"/>
<dbReference type="AlphaFoldDB" id="A0A5D3BR70"/>
<protein>
    <submittedName>
        <fullName evidence="2">Uncharacterized protein</fullName>
    </submittedName>
</protein>
<dbReference type="PANTHER" id="PTHR33067">
    <property type="entry name" value="RNA-DIRECTED DNA POLYMERASE-RELATED"/>
    <property type="match status" value="1"/>
</dbReference>
<organism evidence="2 3">
    <name type="scientific">Cucumis melo var. makuwa</name>
    <name type="common">Oriental melon</name>
    <dbReference type="NCBI Taxonomy" id="1194695"/>
    <lineage>
        <taxon>Eukaryota</taxon>
        <taxon>Viridiplantae</taxon>
        <taxon>Streptophyta</taxon>
        <taxon>Embryophyta</taxon>
        <taxon>Tracheophyta</taxon>
        <taxon>Spermatophyta</taxon>
        <taxon>Magnoliopsida</taxon>
        <taxon>eudicotyledons</taxon>
        <taxon>Gunneridae</taxon>
        <taxon>Pentapetalae</taxon>
        <taxon>rosids</taxon>
        <taxon>fabids</taxon>
        <taxon>Cucurbitales</taxon>
        <taxon>Cucurbitaceae</taxon>
        <taxon>Benincaseae</taxon>
        <taxon>Cucumis</taxon>
    </lineage>
</organism>
<dbReference type="Proteomes" id="UP000321947">
    <property type="component" value="Unassembled WGS sequence"/>
</dbReference>